<dbReference type="Pfam" id="PF22939">
    <property type="entry name" value="WHD_GPIID"/>
    <property type="match status" value="1"/>
</dbReference>
<dbReference type="InterPro" id="IPR056884">
    <property type="entry name" value="NPHP3-like_N"/>
</dbReference>
<feature type="repeat" description="ANK" evidence="2">
    <location>
        <begin position="774"/>
        <end position="806"/>
    </location>
</feature>
<dbReference type="SUPFAM" id="SSF52540">
    <property type="entry name" value="P-loop containing nucleoside triphosphate hydrolases"/>
    <property type="match status" value="1"/>
</dbReference>
<keyword evidence="1" id="KW-0677">Repeat</keyword>
<feature type="repeat" description="ANK" evidence="2">
    <location>
        <begin position="906"/>
        <end position="938"/>
    </location>
</feature>
<protein>
    <submittedName>
        <fullName evidence="6">Uncharacterized protein</fullName>
    </submittedName>
</protein>
<dbReference type="InterPro" id="IPR036770">
    <property type="entry name" value="Ankyrin_rpt-contain_sf"/>
</dbReference>
<dbReference type="Pfam" id="PF24883">
    <property type="entry name" value="NPHP3_N"/>
    <property type="match status" value="1"/>
</dbReference>
<dbReference type="SUPFAM" id="SSF48403">
    <property type="entry name" value="Ankyrin repeat"/>
    <property type="match status" value="1"/>
</dbReference>
<dbReference type="InterPro" id="IPR027417">
    <property type="entry name" value="P-loop_NTPase"/>
</dbReference>
<evidence type="ECO:0000259" key="5">
    <source>
        <dbReference type="Pfam" id="PF24883"/>
    </source>
</evidence>
<feature type="domain" description="GPI inositol-deacylase winged helix" evidence="4">
    <location>
        <begin position="404"/>
        <end position="497"/>
    </location>
</feature>
<dbReference type="PANTHER" id="PTHR10039">
    <property type="entry name" value="AMELOGENIN"/>
    <property type="match status" value="1"/>
</dbReference>
<proteinExistence type="predicted"/>
<evidence type="ECO:0000256" key="1">
    <source>
        <dbReference type="ARBA" id="ARBA00022737"/>
    </source>
</evidence>
<dbReference type="PANTHER" id="PTHR10039:SF16">
    <property type="entry name" value="GPI INOSITOL-DEACYLASE"/>
    <property type="match status" value="1"/>
</dbReference>
<dbReference type="PROSITE" id="PS50088">
    <property type="entry name" value="ANK_REPEAT"/>
    <property type="match status" value="5"/>
</dbReference>
<dbReference type="Pfam" id="PF12796">
    <property type="entry name" value="Ank_2"/>
    <property type="match status" value="2"/>
</dbReference>
<evidence type="ECO:0000256" key="3">
    <source>
        <dbReference type="SAM" id="MobiDB-lite"/>
    </source>
</evidence>
<evidence type="ECO:0000313" key="6">
    <source>
        <dbReference type="EMBL" id="PNP52966.1"/>
    </source>
</evidence>
<dbReference type="EMBL" id="MTYI01000089">
    <property type="protein sequence ID" value="PNP52966.1"/>
    <property type="molecule type" value="Genomic_DNA"/>
</dbReference>
<organism evidence="6 7">
    <name type="scientific">Trichoderma harzianum</name>
    <name type="common">Hypocrea lixii</name>
    <dbReference type="NCBI Taxonomy" id="5544"/>
    <lineage>
        <taxon>Eukaryota</taxon>
        <taxon>Fungi</taxon>
        <taxon>Dikarya</taxon>
        <taxon>Ascomycota</taxon>
        <taxon>Pezizomycotina</taxon>
        <taxon>Sordariomycetes</taxon>
        <taxon>Hypocreomycetidae</taxon>
        <taxon>Hypocreales</taxon>
        <taxon>Hypocreaceae</taxon>
        <taxon>Trichoderma</taxon>
    </lineage>
</organism>
<feature type="domain" description="Nephrocystin 3-like N-terminal" evidence="5">
    <location>
        <begin position="100"/>
        <end position="247"/>
    </location>
</feature>
<gene>
    <name evidence="6" type="ORF">THARTR1_06481</name>
</gene>
<accession>A0A2K0U5B7</accession>
<dbReference type="InterPro" id="IPR054471">
    <property type="entry name" value="GPIID_WHD"/>
</dbReference>
<reference evidence="6 7" key="1">
    <citation type="submission" date="2017-02" db="EMBL/GenBank/DDBJ databases">
        <title>Genomes of Trichoderma spp. with biocontrol activity.</title>
        <authorList>
            <person name="Gardiner D."/>
            <person name="Kazan K."/>
            <person name="Vos C."/>
            <person name="Harvey P."/>
        </authorList>
    </citation>
    <scope>NUCLEOTIDE SEQUENCE [LARGE SCALE GENOMIC DNA]</scope>
    <source>
        <strain evidence="6 7">Tr1</strain>
    </source>
</reference>
<dbReference type="InterPro" id="IPR002110">
    <property type="entry name" value="Ankyrin_rpt"/>
</dbReference>
<feature type="repeat" description="ANK" evidence="2">
    <location>
        <begin position="873"/>
        <end position="905"/>
    </location>
</feature>
<dbReference type="PROSITE" id="PS50297">
    <property type="entry name" value="ANK_REP_REGION"/>
    <property type="match status" value="4"/>
</dbReference>
<dbReference type="PRINTS" id="PR01415">
    <property type="entry name" value="ANKYRIN"/>
</dbReference>
<name>A0A2K0U5B7_TRIHA</name>
<feature type="region of interest" description="Disordered" evidence="3">
    <location>
        <begin position="614"/>
        <end position="669"/>
    </location>
</feature>
<dbReference type="Gene3D" id="1.25.40.20">
    <property type="entry name" value="Ankyrin repeat-containing domain"/>
    <property type="match status" value="1"/>
</dbReference>
<comment type="caution">
    <text evidence="6">The sequence shown here is derived from an EMBL/GenBank/DDBJ whole genome shotgun (WGS) entry which is preliminary data.</text>
</comment>
<dbReference type="SMART" id="SM00248">
    <property type="entry name" value="ANK"/>
    <property type="match status" value="11"/>
</dbReference>
<evidence type="ECO:0000313" key="7">
    <source>
        <dbReference type="Proteomes" id="UP000236290"/>
    </source>
</evidence>
<feature type="repeat" description="ANK" evidence="2">
    <location>
        <begin position="807"/>
        <end position="839"/>
    </location>
</feature>
<keyword evidence="2" id="KW-0040">ANK repeat</keyword>
<evidence type="ECO:0000259" key="4">
    <source>
        <dbReference type="Pfam" id="PF22939"/>
    </source>
</evidence>
<dbReference type="OrthoDB" id="539213at2759"/>
<dbReference type="Proteomes" id="UP000236290">
    <property type="component" value="Unassembled WGS sequence"/>
</dbReference>
<dbReference type="Gene3D" id="3.40.50.300">
    <property type="entry name" value="P-loop containing nucleotide triphosphate hydrolases"/>
    <property type="match status" value="1"/>
</dbReference>
<sequence>MLAGIFQRLKSTVKEFIDGISSTIREVYDLSNEERWQYNTAKSAKRHSELLASLNVLKEAITNNNTKSINDSRAQIRDWLVPVSTEDAHNEAKAIRHESTCDWVLDLAAFHSWATCEGKTSKIFWLHGPAGFSKTVLCSRIIDHMESQSNSYGRVLFFFCSGQDREREHPFAILKSWIGQLFAKDDTAVQVAMKDDRLQQKMSEGVAVTEADRDCLWSLFREMVKEVSRCTLVIDGYDECIDTSIVVSKYHTRSCRVYFLQELIRVIDGTGTYVLLVSRSQHDIKEVVMGYCGDLESLRVIDHPITKDDTMKDVSSFSEALFARKFEMPPEKRSDMAGKAVEKSEGMFLWIALLDRRLWSGATKREVEALLSETPSAIDEAYERELSRILYPKIDQRCAEWVVMILKWILFAARPLTVREMAEALAVSSNNSQSKYPHEDLPDPFTEEDLNEDYVDNYILKPCGSLIELRKEHADAPLASQTIHFVHFSVKEFLLRNLFDINTLLDQINRGNRSGRKLCFEEEKIEHHQIAGLCLQYMCYDEFDDASNSGMESPDAFFCTYPFFSYTATSWPEHFYRGRSSNTGSTTSNLVWSLFNTAHRKVWAELFEAKLQDTGRDSSGLQRPTWMRSHGRADSGYGSLDRNQLEDSESEGDEPEKNADDGSFEISTPTIRRKISPSPVYYATILGLADIVERLIENGNNCNLLGGEMGTPLQAAVVNEQGATIEVLLKHKANASQKGGKYGTPLIAAVILSSNDIFDKLIGSCKDIDAADKSGKTALHYACGLGAVDMVKKLVDAGASLNLASKSGRTPLIRAIAQRHTKVVEYLLSKGADANETTRKGHPPLFFAIEAQDEEIAKQLLDHDADPHYQTDWGSTALHEACFVASAPLAQLLLEHGAAVDATDTDGCTPLHYAAQNNSKECTVLMLDSGASPLAGANAYTPFTIAVRQRATDVIEAMNSHEERSASGAASLPARLAITLEEGYVDLVARLFESVGWPSLNADLVRDIRTVALKAEQQAIFHQLKSNVLGLDGPERSSTDMGEEPVWSDEEEEMLRGHYWGSDLQKAMVLDPAWRHFTGARNIVPDAMLPVALANRSHDVVKLLLARSANPYRQLGLWSSSSPALLAIKQDSRELVALILAESRYPAADSILLEAVEACARDGLKRDDMAKILITHGALDANPDAVEDNDDGDDQDLEWWTRLLVGEWKGSYSYSWDMSEDPTGFHIKTVFERPPTALKKGLILFSGGGEDDIAKFVVYGQVTSKRAVRFVKLYPDFGWAYNGRVEKTPGGECHMKGKWARRFDTSEAQGGYFTLKKELPP</sequence>
<feature type="repeat" description="ANK" evidence="2">
    <location>
        <begin position="840"/>
        <end position="872"/>
    </location>
</feature>
<evidence type="ECO:0000256" key="2">
    <source>
        <dbReference type="PROSITE-ProRule" id="PRU00023"/>
    </source>
</evidence>